<proteinExistence type="predicted"/>
<dbReference type="RefSeq" id="WP_013408760.1">
    <property type="nucleotide sequence ID" value="NC_014655.1"/>
</dbReference>
<evidence type="ECO:0000313" key="2">
    <source>
        <dbReference type="EMBL" id="ADQ17714.1"/>
    </source>
</evidence>
<dbReference type="eggNOG" id="ENOG502ZDS8">
    <property type="taxonomic scope" value="Bacteria"/>
</dbReference>
<feature type="chain" id="PRO_5003188094" description="Secretion system C-terminal sorting domain-containing protein" evidence="1">
    <location>
        <begin position="20"/>
        <end position="116"/>
    </location>
</feature>
<dbReference type="Proteomes" id="UP000007435">
    <property type="component" value="Chromosome"/>
</dbReference>
<keyword evidence="3" id="KW-1185">Reference proteome</keyword>
<accession>E4RT06</accession>
<reference evidence="2 3" key="2">
    <citation type="journal article" date="2011" name="Stand. Genomic Sci.">
        <title>Complete genome sequence of Leadbetterella byssophila type strain (4M15).</title>
        <authorList>
            <person name="Abt B."/>
            <person name="Teshima H."/>
            <person name="Lucas S."/>
            <person name="Lapidus A."/>
            <person name="Del Rio T.G."/>
            <person name="Nolan M."/>
            <person name="Tice H."/>
            <person name="Cheng J.F."/>
            <person name="Pitluck S."/>
            <person name="Liolios K."/>
            <person name="Pagani I."/>
            <person name="Ivanova N."/>
            <person name="Mavromatis K."/>
            <person name="Pati A."/>
            <person name="Tapia R."/>
            <person name="Han C."/>
            <person name="Goodwin L."/>
            <person name="Chen A."/>
            <person name="Palaniappan K."/>
            <person name="Land M."/>
            <person name="Hauser L."/>
            <person name="Chang Y.J."/>
            <person name="Jeffries C.D."/>
            <person name="Rohde M."/>
            <person name="Goker M."/>
            <person name="Tindall B.J."/>
            <person name="Detter J.C."/>
            <person name="Woyke T."/>
            <person name="Bristow J."/>
            <person name="Eisen J.A."/>
            <person name="Markowitz V."/>
            <person name="Hugenholtz P."/>
            <person name="Klenk H.P."/>
            <person name="Kyrpides N.C."/>
        </authorList>
    </citation>
    <scope>NUCLEOTIDE SEQUENCE [LARGE SCALE GENOMIC DNA]</scope>
    <source>
        <strain evidence="3">DSM 17132 / JCM 16389 / KACC 11308 / NBRC 106382 / 4M15</strain>
    </source>
</reference>
<dbReference type="KEGG" id="lby:Lbys_2018"/>
<evidence type="ECO:0000256" key="1">
    <source>
        <dbReference type="SAM" id="SignalP"/>
    </source>
</evidence>
<evidence type="ECO:0000313" key="3">
    <source>
        <dbReference type="Proteomes" id="UP000007435"/>
    </source>
</evidence>
<keyword evidence="1" id="KW-0732">Signal</keyword>
<dbReference type="EMBL" id="CP002305">
    <property type="protein sequence ID" value="ADQ17714.1"/>
    <property type="molecule type" value="Genomic_DNA"/>
</dbReference>
<dbReference type="OrthoDB" id="1122048at2"/>
<dbReference type="STRING" id="649349.Lbys_2018"/>
<dbReference type="HOGENOM" id="CLU_2093776_0_0_10"/>
<reference key="1">
    <citation type="submission" date="2010-11" db="EMBL/GenBank/DDBJ databases">
        <title>The complete genome of Leadbetterella byssophila DSM 17132.</title>
        <authorList>
            <consortium name="US DOE Joint Genome Institute (JGI-PGF)"/>
            <person name="Lucas S."/>
            <person name="Copeland A."/>
            <person name="Lapidus A."/>
            <person name="Glavina del Rio T."/>
            <person name="Dalin E."/>
            <person name="Tice H."/>
            <person name="Bruce D."/>
            <person name="Goodwin L."/>
            <person name="Pitluck S."/>
            <person name="Kyrpides N."/>
            <person name="Mavromatis K."/>
            <person name="Ivanova N."/>
            <person name="Teshima H."/>
            <person name="Brettin T."/>
            <person name="Detter J.C."/>
            <person name="Han C."/>
            <person name="Tapia R."/>
            <person name="Land M."/>
            <person name="Hauser L."/>
            <person name="Markowitz V."/>
            <person name="Cheng J.-F."/>
            <person name="Hugenholtz P."/>
            <person name="Woyke T."/>
            <person name="Wu D."/>
            <person name="Tindall B."/>
            <person name="Pomrenke H.G."/>
            <person name="Brambilla E."/>
            <person name="Klenk H.-P."/>
            <person name="Eisen J.A."/>
        </authorList>
    </citation>
    <scope>NUCLEOTIDE SEQUENCE [LARGE SCALE GENOMIC DNA]</scope>
    <source>
        <strain>DSM 17132</strain>
    </source>
</reference>
<feature type="signal peptide" evidence="1">
    <location>
        <begin position="1"/>
        <end position="19"/>
    </location>
</feature>
<organism evidence="2 3">
    <name type="scientific">Leadbetterella byssophila (strain DSM 17132 / JCM 16389 / KACC 11308 / NBRC 106382 / 4M15)</name>
    <dbReference type="NCBI Taxonomy" id="649349"/>
    <lineage>
        <taxon>Bacteria</taxon>
        <taxon>Pseudomonadati</taxon>
        <taxon>Bacteroidota</taxon>
        <taxon>Cytophagia</taxon>
        <taxon>Cytophagales</taxon>
        <taxon>Leadbetterellaceae</taxon>
        <taxon>Leadbetterella</taxon>
    </lineage>
</organism>
<gene>
    <name evidence="2" type="ordered locus">Lbys_2018</name>
</gene>
<protein>
    <recommendedName>
        <fullName evidence="4">Secretion system C-terminal sorting domain-containing protein</fullName>
    </recommendedName>
</protein>
<dbReference type="AlphaFoldDB" id="E4RT06"/>
<name>E4RT06_LEAB4</name>
<sequence>MKKLAIALVLLLGVSTSFANDTLPSVAKKVEVKVLDGLKFKVVIPELTEKATVMIKNNVGEVLYKEYVGESTVFSKVYNLAGFPDGEYAFEVKVDGKVVSKEVKINTTVNRVASVN</sequence>
<evidence type="ECO:0008006" key="4">
    <source>
        <dbReference type="Google" id="ProtNLM"/>
    </source>
</evidence>